<dbReference type="CDD" id="cd02513">
    <property type="entry name" value="CMP-NeuAc_Synthase"/>
    <property type="match status" value="1"/>
</dbReference>
<dbReference type="InterPro" id="IPR029044">
    <property type="entry name" value="Nucleotide-diphossugar_trans"/>
</dbReference>
<dbReference type="PANTHER" id="PTHR21485">
    <property type="entry name" value="HAD SUPERFAMILY MEMBERS CMAS AND KDSC"/>
    <property type="match status" value="1"/>
</dbReference>
<dbReference type="InterPro" id="IPR050793">
    <property type="entry name" value="CMP-NeuNAc_synthase"/>
</dbReference>
<organism evidence="1">
    <name type="scientific">marine metagenome</name>
    <dbReference type="NCBI Taxonomy" id="408172"/>
    <lineage>
        <taxon>unclassified sequences</taxon>
        <taxon>metagenomes</taxon>
        <taxon>ecological metagenomes</taxon>
    </lineage>
</organism>
<dbReference type="Gene3D" id="3.90.550.10">
    <property type="entry name" value="Spore Coat Polysaccharide Biosynthesis Protein SpsA, Chain A"/>
    <property type="match status" value="1"/>
</dbReference>
<reference evidence="1" key="1">
    <citation type="submission" date="2018-05" db="EMBL/GenBank/DDBJ databases">
        <authorList>
            <person name="Lanie J.A."/>
            <person name="Ng W.-L."/>
            <person name="Kazmierczak K.M."/>
            <person name="Andrzejewski T.M."/>
            <person name="Davidsen T.M."/>
            <person name="Wayne K.J."/>
            <person name="Tettelin H."/>
            <person name="Glass J.I."/>
            <person name="Rusch D."/>
            <person name="Podicherti R."/>
            <person name="Tsui H.-C.T."/>
            <person name="Winkler M.E."/>
        </authorList>
    </citation>
    <scope>NUCLEOTIDE SEQUENCE</scope>
</reference>
<name>A0A381XX14_9ZZZZ</name>
<protein>
    <recommendedName>
        <fullName evidence="2">Acylneuraminate cytidylyltransferase</fullName>
    </recommendedName>
</protein>
<dbReference type="Pfam" id="PF02348">
    <property type="entry name" value="CTP_transf_3"/>
    <property type="match status" value="1"/>
</dbReference>
<evidence type="ECO:0008006" key="2">
    <source>
        <dbReference type="Google" id="ProtNLM"/>
    </source>
</evidence>
<proteinExistence type="predicted"/>
<dbReference type="EMBL" id="UINC01016588">
    <property type="protein sequence ID" value="SVA68961.1"/>
    <property type="molecule type" value="Genomic_DNA"/>
</dbReference>
<dbReference type="GO" id="GO:0008781">
    <property type="term" value="F:N-acylneuraminate cytidylyltransferase activity"/>
    <property type="evidence" value="ECO:0007669"/>
    <property type="project" value="TreeGrafter"/>
</dbReference>
<dbReference type="AlphaFoldDB" id="A0A381XX14"/>
<dbReference type="PANTHER" id="PTHR21485:SF3">
    <property type="entry name" value="N-ACYLNEURAMINATE CYTIDYLYLTRANSFERASE"/>
    <property type="match status" value="1"/>
</dbReference>
<gene>
    <name evidence="1" type="ORF">METZ01_LOCUS121815</name>
</gene>
<dbReference type="InterPro" id="IPR003329">
    <property type="entry name" value="Cytidylyl_trans"/>
</dbReference>
<evidence type="ECO:0000313" key="1">
    <source>
        <dbReference type="EMBL" id="SVA68961.1"/>
    </source>
</evidence>
<accession>A0A381XX14</accession>
<dbReference type="SUPFAM" id="SSF53448">
    <property type="entry name" value="Nucleotide-diphospho-sugar transferases"/>
    <property type="match status" value="1"/>
</dbReference>
<sequence>MKNTVAIILARGGSKGIPKKNIIDFCGKPLLAWSIIQAINVKEISKVWVSSDNDEFLKIARKYGAGTIKRPKHIATSTSSPVLGWLHAIQHIEKIGKNVDGVVALQPTSPVRESLDISKGIKKFYRSKYDSIFSASEIGDFFIWQKINGRYKSVNYNYHHRPRRQEFPKQYVENGSFYIFKPQIIKKIKNQLGGKIGITTMEFWKIFEIDSMEDKIFCELIMKNYLLQRSKV</sequence>